<dbReference type="Proteomes" id="UP000664073">
    <property type="component" value="Unassembled WGS sequence"/>
</dbReference>
<evidence type="ECO:0000256" key="7">
    <source>
        <dbReference type="PROSITE-ProRule" id="PRU10137"/>
    </source>
</evidence>
<dbReference type="AlphaFoldDB" id="A0A939HIY9"/>
<keyword evidence="4" id="KW-0238">DNA-binding</keyword>
<gene>
    <name evidence="9" type="ORF">J2D77_00290</name>
</gene>
<name>A0A939HIY9_9PROT</name>
<dbReference type="InterPro" id="IPR006119">
    <property type="entry name" value="Resolv_N"/>
</dbReference>
<dbReference type="RefSeq" id="WP_207844952.1">
    <property type="nucleotide sequence ID" value="NZ_JAFVMH010000001.1"/>
</dbReference>
<dbReference type="InterPro" id="IPR006120">
    <property type="entry name" value="Resolvase_HTH_dom"/>
</dbReference>
<keyword evidence="3" id="KW-0230">DNA invertase</keyword>
<dbReference type="Pfam" id="PF00239">
    <property type="entry name" value="Resolvase"/>
    <property type="match status" value="1"/>
</dbReference>
<evidence type="ECO:0000313" key="9">
    <source>
        <dbReference type="EMBL" id="MBO1323595.1"/>
    </source>
</evidence>
<accession>A0A939HIY9</accession>
<organism evidence="9 10">
    <name type="scientific">Acetobacter garciniae</name>
    <dbReference type="NCBI Taxonomy" id="2817435"/>
    <lineage>
        <taxon>Bacteria</taxon>
        <taxon>Pseudomonadati</taxon>
        <taxon>Pseudomonadota</taxon>
        <taxon>Alphaproteobacteria</taxon>
        <taxon>Acetobacterales</taxon>
        <taxon>Acetobacteraceae</taxon>
        <taxon>Acetobacter</taxon>
    </lineage>
</organism>
<dbReference type="PANTHER" id="PTHR30461">
    <property type="entry name" value="DNA-INVERTASE FROM LAMBDOID PROPHAGE"/>
    <property type="match status" value="1"/>
</dbReference>
<feature type="active site" description="O-(5'-phospho-DNA)-serine intermediate" evidence="6 7">
    <location>
        <position position="9"/>
    </location>
</feature>
<dbReference type="PROSITE" id="PS00397">
    <property type="entry name" value="RECOMBINASES_1"/>
    <property type="match status" value="1"/>
</dbReference>
<evidence type="ECO:0000256" key="5">
    <source>
        <dbReference type="ARBA" id="ARBA00023172"/>
    </source>
</evidence>
<keyword evidence="2" id="KW-0229">DNA integration</keyword>
<evidence type="ECO:0000256" key="1">
    <source>
        <dbReference type="ARBA" id="ARBA00009913"/>
    </source>
</evidence>
<proteinExistence type="inferred from homology"/>
<comment type="similarity">
    <text evidence="1">Belongs to the site-specific recombinase resolvase family.</text>
</comment>
<dbReference type="CDD" id="cd03768">
    <property type="entry name" value="SR_ResInv"/>
    <property type="match status" value="1"/>
</dbReference>
<dbReference type="InterPro" id="IPR006118">
    <property type="entry name" value="Recombinase_CS"/>
</dbReference>
<evidence type="ECO:0000256" key="4">
    <source>
        <dbReference type="ARBA" id="ARBA00023125"/>
    </source>
</evidence>
<dbReference type="GO" id="GO:0000150">
    <property type="term" value="F:DNA strand exchange activity"/>
    <property type="evidence" value="ECO:0007669"/>
    <property type="project" value="UniProtKB-KW"/>
</dbReference>
<evidence type="ECO:0000256" key="3">
    <source>
        <dbReference type="ARBA" id="ARBA00023100"/>
    </source>
</evidence>
<evidence type="ECO:0000259" key="8">
    <source>
        <dbReference type="PROSITE" id="PS51736"/>
    </source>
</evidence>
<comment type="caution">
    <text evidence="9">The sequence shown here is derived from an EMBL/GenBank/DDBJ whole genome shotgun (WGS) entry which is preliminary data.</text>
</comment>
<dbReference type="InterPro" id="IPR050639">
    <property type="entry name" value="SSR_resolvase"/>
</dbReference>
<dbReference type="GO" id="GO:0015074">
    <property type="term" value="P:DNA integration"/>
    <property type="evidence" value="ECO:0007669"/>
    <property type="project" value="UniProtKB-KW"/>
</dbReference>
<dbReference type="PROSITE" id="PS51736">
    <property type="entry name" value="RECOMBINASES_3"/>
    <property type="match status" value="1"/>
</dbReference>
<dbReference type="FunFam" id="3.40.50.1390:FF:000001">
    <property type="entry name" value="DNA recombinase"/>
    <property type="match status" value="1"/>
</dbReference>
<dbReference type="InterPro" id="IPR009057">
    <property type="entry name" value="Homeodomain-like_sf"/>
</dbReference>
<keyword evidence="5" id="KW-0233">DNA recombination</keyword>
<dbReference type="Gene3D" id="1.10.10.60">
    <property type="entry name" value="Homeodomain-like"/>
    <property type="match status" value="1"/>
</dbReference>
<evidence type="ECO:0000313" key="10">
    <source>
        <dbReference type="Proteomes" id="UP000664073"/>
    </source>
</evidence>
<dbReference type="Pfam" id="PF02796">
    <property type="entry name" value="HTH_7"/>
    <property type="match status" value="1"/>
</dbReference>
<dbReference type="EMBL" id="JAFVMH010000001">
    <property type="protein sequence ID" value="MBO1323595.1"/>
    <property type="molecule type" value="Genomic_DNA"/>
</dbReference>
<evidence type="ECO:0000256" key="2">
    <source>
        <dbReference type="ARBA" id="ARBA00022908"/>
    </source>
</evidence>
<dbReference type="GO" id="GO:0003677">
    <property type="term" value="F:DNA binding"/>
    <property type="evidence" value="ECO:0007669"/>
    <property type="project" value="UniProtKB-KW"/>
</dbReference>
<dbReference type="SUPFAM" id="SSF53041">
    <property type="entry name" value="Resolvase-like"/>
    <property type="match status" value="1"/>
</dbReference>
<dbReference type="InterPro" id="IPR036162">
    <property type="entry name" value="Resolvase-like_N_sf"/>
</dbReference>
<dbReference type="PANTHER" id="PTHR30461:SF26">
    <property type="entry name" value="RESOLVASE HOMOLOG YNEB"/>
    <property type="match status" value="1"/>
</dbReference>
<feature type="domain" description="Resolvase/invertase-type recombinase catalytic" evidence="8">
    <location>
        <begin position="1"/>
        <end position="139"/>
    </location>
</feature>
<dbReference type="SMART" id="SM00857">
    <property type="entry name" value="Resolvase"/>
    <property type="match status" value="1"/>
</dbReference>
<evidence type="ECO:0000256" key="6">
    <source>
        <dbReference type="PIRSR" id="PIRSR606118-50"/>
    </source>
</evidence>
<sequence length="189" mass="20383">MKIGYARVSTVDQDAGLQAQLRDLEAAGCEKIFAEKISGTTTKRPELLEALAYLRAGDVLVVTKPDRLARSTADLLGYVQSVQDRGCGLIVLSMNGTTLDTTSPTSKLMLTMLAAVAEFERDLMLERQREGIAKAKAEGRPMGRPRTVLSKAQTIRKMRQKGLSATAIAKQLGIARSGVYRALGGQDEG</sequence>
<keyword evidence="10" id="KW-1185">Reference proteome</keyword>
<reference evidence="9" key="1">
    <citation type="submission" date="2021-03" db="EMBL/GenBank/DDBJ databases">
        <title>The complete genome sequence of Acetobacter sp. TBRC 12339.</title>
        <authorList>
            <person name="Charoenyingcharoen P."/>
            <person name="Yukphan P."/>
        </authorList>
    </citation>
    <scope>NUCLEOTIDE SEQUENCE</scope>
    <source>
        <strain evidence="9">TBRC 12339</strain>
    </source>
</reference>
<dbReference type="SUPFAM" id="SSF46689">
    <property type="entry name" value="Homeodomain-like"/>
    <property type="match status" value="1"/>
</dbReference>
<dbReference type="Gene3D" id="3.40.50.1390">
    <property type="entry name" value="Resolvase, N-terminal catalytic domain"/>
    <property type="match status" value="1"/>
</dbReference>
<protein>
    <submittedName>
        <fullName evidence="9">Recombinase family protein</fullName>
    </submittedName>
</protein>